<feature type="region of interest" description="Disordered" evidence="9">
    <location>
        <begin position="271"/>
        <end position="325"/>
    </location>
</feature>
<dbReference type="Proteomes" id="UP000248482">
    <property type="component" value="Unplaced"/>
</dbReference>
<dbReference type="PANTHER" id="PTHR32205">
    <property type="entry name" value="ARCHAEMETZINCIN-2-RELATED"/>
    <property type="match status" value="1"/>
</dbReference>
<keyword evidence="10" id="KW-1185">Reference proteome</keyword>
<evidence type="ECO:0000313" key="10">
    <source>
        <dbReference type="Proteomes" id="UP000248482"/>
    </source>
</evidence>
<reference evidence="11" key="1">
    <citation type="submission" date="2025-08" db="UniProtKB">
        <authorList>
            <consortium name="RefSeq"/>
        </authorList>
    </citation>
    <scope>IDENTIFICATION</scope>
    <source>
        <tissue evidence="11">Blood</tissue>
    </source>
</reference>
<name>A0A2Y9J6A2_ENHLU</name>
<dbReference type="PANTHER" id="PTHR32205:SF4">
    <property type="entry name" value="ARCHAEMETZINCIN-1"/>
    <property type="match status" value="1"/>
</dbReference>
<dbReference type="SUPFAM" id="SSF55486">
    <property type="entry name" value="Metalloproteases ('zincins'), catalytic domain"/>
    <property type="match status" value="1"/>
</dbReference>
<gene>
    <name evidence="11" type="primary">LOC111145512</name>
</gene>
<evidence type="ECO:0000256" key="2">
    <source>
        <dbReference type="ARBA" id="ARBA00006954"/>
    </source>
</evidence>
<evidence type="ECO:0000256" key="7">
    <source>
        <dbReference type="ARBA" id="ARBA00023049"/>
    </source>
</evidence>
<proteinExistence type="inferred from homology"/>
<organism evidence="10 11">
    <name type="scientific">Enhydra lutris kenyoni</name>
    <name type="common">northern sea otter</name>
    <dbReference type="NCBI Taxonomy" id="391180"/>
    <lineage>
        <taxon>Eukaryota</taxon>
        <taxon>Metazoa</taxon>
        <taxon>Chordata</taxon>
        <taxon>Craniata</taxon>
        <taxon>Vertebrata</taxon>
        <taxon>Euteleostomi</taxon>
        <taxon>Mammalia</taxon>
        <taxon>Eutheria</taxon>
        <taxon>Laurasiatheria</taxon>
        <taxon>Carnivora</taxon>
        <taxon>Caniformia</taxon>
        <taxon>Musteloidea</taxon>
        <taxon>Mustelidae</taxon>
        <taxon>Lutrinae</taxon>
        <taxon>Enhydra</taxon>
    </lineage>
</organism>
<keyword evidence="7" id="KW-0482">Metalloprotease</keyword>
<dbReference type="RefSeq" id="XP_022356111.1">
    <property type="nucleotide sequence ID" value="XM_022500403.1"/>
</dbReference>
<sequence length="445" mass="48012">MLQCRPAQEFSFGPRALKEALVSTDPTLQQRYVATFTPAERLFLAEAYNPQRTLFCSLLISSAFDWLLSRPEAPEDFQTFHASLPARRLGQARKHIYLQPIDGILSFLKNSKPGDALCVLGLTLSDLYPCEAWSFTFGKFLPGHEVGVCSFARFSGDLLPSGPRASDPALVEVATDDPVTPGQDGGPTVCFSALGMVQCCKVTCHELCHLLGLGNCRWLHCLMQGALSLDEALRRPLDLCPICLRKLQHVLGFKLVDRYKRLYSWTQAGTRTRPSQDAGAASAADTLPGSTDSGLSCGSASEPGSSLSEPLTPDAGSHSFSVGPELEHEEGLGSLAIPESPPQLGPPCEAIEEHGQWLALCIQALEREVTEEELAQVDGAVDALAGWGMFTGQLPAPRPGLPCSRDGPGLRRVLGGTLSSLRRKLSTRRLARAGSSPCRWSAEEN</sequence>
<comment type="similarity">
    <text evidence="2">Belongs to the peptidase M54 family.</text>
</comment>
<feature type="compositionally biased region" description="Polar residues" evidence="9">
    <location>
        <begin position="288"/>
        <end position="309"/>
    </location>
</feature>
<dbReference type="Gene3D" id="3.40.390.10">
    <property type="entry name" value="Collagenase (Catalytic Domain)"/>
    <property type="match status" value="1"/>
</dbReference>
<keyword evidence="4" id="KW-0479">Metal-binding</keyword>
<dbReference type="GO" id="GO:0008237">
    <property type="term" value="F:metallopeptidase activity"/>
    <property type="evidence" value="ECO:0007669"/>
    <property type="project" value="UniProtKB-KW"/>
</dbReference>
<dbReference type="KEGG" id="elk:111145512"/>
<keyword evidence="3" id="KW-0645">Protease</keyword>
<dbReference type="GeneID" id="111145512"/>
<evidence type="ECO:0000256" key="6">
    <source>
        <dbReference type="ARBA" id="ARBA00022833"/>
    </source>
</evidence>
<dbReference type="STRING" id="391180.A0A2Y9J6A2"/>
<dbReference type="AlphaFoldDB" id="A0A2Y9J6A2"/>
<evidence type="ECO:0000256" key="9">
    <source>
        <dbReference type="SAM" id="MobiDB-lite"/>
    </source>
</evidence>
<evidence type="ECO:0000256" key="4">
    <source>
        <dbReference type="ARBA" id="ARBA00022723"/>
    </source>
</evidence>
<dbReference type="InterPro" id="IPR024079">
    <property type="entry name" value="MetalloPept_cat_dom_sf"/>
</dbReference>
<dbReference type="GO" id="GO:0046872">
    <property type="term" value="F:metal ion binding"/>
    <property type="evidence" value="ECO:0007669"/>
    <property type="project" value="UniProtKB-KW"/>
</dbReference>
<dbReference type="CDD" id="cd11375">
    <property type="entry name" value="Peptidase_M54"/>
    <property type="match status" value="1"/>
</dbReference>
<accession>A0A2Y9J6A2</accession>
<evidence type="ECO:0000256" key="5">
    <source>
        <dbReference type="ARBA" id="ARBA00022801"/>
    </source>
</evidence>
<dbReference type="InterPro" id="IPR012962">
    <property type="entry name" value="Pept_M54_archaemetzincn"/>
</dbReference>
<evidence type="ECO:0000313" key="11">
    <source>
        <dbReference type="RefSeq" id="XP_022356111.1"/>
    </source>
</evidence>
<evidence type="ECO:0000256" key="1">
    <source>
        <dbReference type="ARBA" id="ARBA00001947"/>
    </source>
</evidence>
<comment type="cofactor">
    <cofactor evidence="1">
        <name>Zn(2+)</name>
        <dbReference type="ChEBI" id="CHEBI:29105"/>
    </cofactor>
</comment>
<dbReference type="OrthoDB" id="2365600at2759"/>
<protein>
    <submittedName>
        <fullName evidence="11">Archaemetzincin-1</fullName>
    </submittedName>
</protein>
<evidence type="ECO:0000256" key="3">
    <source>
        <dbReference type="ARBA" id="ARBA00022670"/>
    </source>
</evidence>
<evidence type="ECO:0000256" key="8">
    <source>
        <dbReference type="ARBA" id="ARBA00024316"/>
    </source>
</evidence>
<dbReference type="InterPro" id="IPR052009">
    <property type="entry name" value="Archaemetzincin"/>
</dbReference>
<keyword evidence="6" id="KW-0862">Zinc</keyword>
<comment type="function">
    <text evidence="8">Probable zinc metalloprotease.</text>
</comment>
<dbReference type="GO" id="GO:0006508">
    <property type="term" value="P:proteolysis"/>
    <property type="evidence" value="ECO:0007669"/>
    <property type="project" value="UniProtKB-KW"/>
</dbReference>
<keyword evidence="5" id="KW-0378">Hydrolase</keyword>